<proteinExistence type="predicted"/>
<dbReference type="EMBL" id="JAUSQZ010000001">
    <property type="protein sequence ID" value="MDP9827656.1"/>
    <property type="molecule type" value="Genomic_DNA"/>
</dbReference>
<dbReference type="InterPro" id="IPR007295">
    <property type="entry name" value="DUF402"/>
</dbReference>
<dbReference type="Gene3D" id="2.40.380.10">
    <property type="entry name" value="FomD-like"/>
    <property type="match status" value="1"/>
</dbReference>
<comment type="caution">
    <text evidence="2">The sequence shown here is derived from an EMBL/GenBank/DDBJ whole genome shotgun (WGS) entry which is preliminary data.</text>
</comment>
<dbReference type="RefSeq" id="WP_307243995.1">
    <property type="nucleotide sequence ID" value="NZ_JAUSQZ010000001.1"/>
</dbReference>
<sequence length="164" mass="18810">MNLTKIKRPAGTYLFELDLEREDEHGFWVSGRPGQACVWPDGHRDPLHHPMILLITPGRPWVGWWLLRDDGRRLSLDICTPPQRTADGWSIVDLELDPLWTERDGQVQIEDEDEYRNAVREGWMTSADANLARAAADEGATILRVGTEPWIQAGWDLLIERFPS</sequence>
<dbReference type="Pfam" id="PF04167">
    <property type="entry name" value="DUF402"/>
    <property type="match status" value="1"/>
</dbReference>
<protein>
    <recommendedName>
        <fullName evidence="1">DUF402 domain-containing protein</fullName>
    </recommendedName>
</protein>
<organism evidence="2 3">
    <name type="scientific">Kineosporia succinea</name>
    <dbReference type="NCBI Taxonomy" id="84632"/>
    <lineage>
        <taxon>Bacteria</taxon>
        <taxon>Bacillati</taxon>
        <taxon>Actinomycetota</taxon>
        <taxon>Actinomycetes</taxon>
        <taxon>Kineosporiales</taxon>
        <taxon>Kineosporiaceae</taxon>
        <taxon>Kineosporia</taxon>
    </lineage>
</organism>
<dbReference type="InterPro" id="IPR035930">
    <property type="entry name" value="FomD-like_sf"/>
</dbReference>
<evidence type="ECO:0000313" key="3">
    <source>
        <dbReference type="Proteomes" id="UP001235712"/>
    </source>
</evidence>
<gene>
    <name evidence="2" type="ORF">J2S57_003405</name>
</gene>
<reference evidence="2 3" key="1">
    <citation type="submission" date="2023-07" db="EMBL/GenBank/DDBJ databases">
        <title>Sequencing the genomes of 1000 actinobacteria strains.</title>
        <authorList>
            <person name="Klenk H.-P."/>
        </authorList>
    </citation>
    <scope>NUCLEOTIDE SEQUENCE [LARGE SCALE GENOMIC DNA]</scope>
    <source>
        <strain evidence="2 3">DSM 44388</strain>
    </source>
</reference>
<keyword evidence="3" id="KW-1185">Reference proteome</keyword>
<accession>A0ABT9P527</accession>
<evidence type="ECO:0000313" key="2">
    <source>
        <dbReference type="EMBL" id="MDP9827656.1"/>
    </source>
</evidence>
<dbReference type="Proteomes" id="UP001235712">
    <property type="component" value="Unassembled WGS sequence"/>
</dbReference>
<evidence type="ECO:0000259" key="1">
    <source>
        <dbReference type="Pfam" id="PF04167"/>
    </source>
</evidence>
<dbReference type="SUPFAM" id="SSF159234">
    <property type="entry name" value="FomD-like"/>
    <property type="match status" value="1"/>
</dbReference>
<name>A0ABT9P527_9ACTN</name>
<feature type="domain" description="DUF402" evidence="1">
    <location>
        <begin position="47"/>
        <end position="138"/>
    </location>
</feature>